<dbReference type="PANTHER" id="PTHR47972:SF45">
    <property type="entry name" value="PROTEIN CLARET SEGREGATIONAL"/>
    <property type="match status" value="1"/>
</dbReference>
<keyword evidence="16" id="KW-1185">Reference proteome</keyword>
<reference evidence="15 16" key="1">
    <citation type="submission" date="2019-01" db="EMBL/GenBank/DDBJ databases">
        <title>Intercellular communication is required for trap formation in the nematode-trapping fungus Duddingtonia flagrans.</title>
        <authorList>
            <person name="Youssar L."/>
            <person name="Wernet V."/>
            <person name="Hensel N."/>
            <person name="Hildebrandt H.-G."/>
            <person name="Fischer R."/>
        </authorList>
    </citation>
    <scope>NUCLEOTIDE SEQUENCE [LARGE SCALE GENOMIC DNA]</scope>
    <source>
        <strain evidence="15 16">CBS H-5679</strain>
    </source>
</reference>
<evidence type="ECO:0000259" key="14">
    <source>
        <dbReference type="PROSITE" id="PS50067"/>
    </source>
</evidence>
<feature type="domain" description="Kinesin motor" evidence="14">
    <location>
        <begin position="531"/>
        <end position="862"/>
    </location>
</feature>
<dbReference type="PRINTS" id="PR00380">
    <property type="entry name" value="KINESINHEAVY"/>
</dbReference>
<dbReference type="SMART" id="SM00129">
    <property type="entry name" value="KISc"/>
    <property type="match status" value="1"/>
</dbReference>
<evidence type="ECO:0000256" key="13">
    <source>
        <dbReference type="SAM" id="MobiDB-lite"/>
    </source>
</evidence>
<dbReference type="VEuPathDB" id="FungiDB:DFL_004069"/>
<evidence type="ECO:0000256" key="12">
    <source>
        <dbReference type="SAM" id="Coils"/>
    </source>
</evidence>
<keyword evidence="7 12" id="KW-0175">Coiled coil</keyword>
<dbReference type="InterPro" id="IPR001752">
    <property type="entry name" value="Kinesin_motor_dom"/>
</dbReference>
<evidence type="ECO:0000256" key="8">
    <source>
        <dbReference type="ARBA" id="ARBA00023175"/>
    </source>
</evidence>
<dbReference type="PROSITE" id="PS00411">
    <property type="entry name" value="KINESIN_MOTOR_1"/>
    <property type="match status" value="1"/>
</dbReference>
<dbReference type="InterPro" id="IPR027417">
    <property type="entry name" value="P-loop_NTPase"/>
</dbReference>
<dbReference type="GO" id="GO:0008569">
    <property type="term" value="F:minus-end-directed microtubule motor activity"/>
    <property type="evidence" value="ECO:0007669"/>
    <property type="project" value="UniProtKB-ARBA"/>
</dbReference>
<keyword evidence="6 10" id="KW-0067">ATP-binding</keyword>
<keyword evidence="5 10" id="KW-0547">Nucleotide-binding</keyword>
<sequence length="877" mass="96394">MQSSLPRPGGSRLPAPSSSSAANSQSQSSTQPLADLGESTVNSRHAFGTSVIGKPSILSQSTIGKPSVLSTSTIGKPSALKGRNPLAASTSLKRPLDHADSPYDRPAQVARSAISQNVPSAAASAVKGPTGKNILGKSTLGRPGASRIGAAAKSALNKSALGKSNAALAAHNRQIEAAVASGVPLPQDEAEDEAEKEKTPSGGPWVAKKRPARAGWDVKGRLADLEEDHREMMERLADTNVQKDMSSMKVIELETVRATLETKNSHLQSELNREQAELNKTKMELHEEQRLRRVEADDARRQLLNETDELRRKARDDIDDLERKRKTEVSDLTAKHKSEVDELRMALERLKMEQAEDKRRHADELTTLKANAARDLEDAQQRGRNELSDLKNRSELEVATLKNTYMTEIATLKAAYEAELAKVKGELKAETSAHNETKDELAVAQKMNKDMRNTISEQSVNSLNMESSARALRDKICSLESMISDRDSSIRAKDGDVSQMRRDLETAMAKLRTEETLRRKLHNQVLELKGNIRVFCRVRPTLEAESEPAKIDFPGQDDEGKDIKLYSQEKATLSGAETVKEHPYTFDKVFNPTADNNLIFEEISQLVQSALDGYNVCIFAYGQTGSGKTFTMTSKDGMIPQAVEQIFRTSAQLTEKGWTYAMEGSFVEVYNENLNDLLGKDTDIDKKKIEIRHDKGRTTLTECTTIALSGPEMMEEVMRRASNNRMVAATKANERSSRSHSVFILKLFGQNNITGEKCEGTLNLVDLAGSERLSHSQATGDRLKETQNINKSLSALGDVISALGGGKEVKHIPYRNSKLTFLLQNSLGGNSKTLMFVMVSPLLAHMNETLTSLKFAKKVSQVNIGTAKKVKVESVSP</sequence>
<comment type="caution">
    <text evidence="15">The sequence shown here is derived from an EMBL/GenBank/DDBJ whole genome shotgun (WGS) entry which is preliminary data.</text>
</comment>
<feature type="binding site" evidence="10">
    <location>
        <begin position="622"/>
        <end position="629"/>
    </location>
    <ligand>
        <name>ATP</name>
        <dbReference type="ChEBI" id="CHEBI:30616"/>
    </ligand>
</feature>
<dbReference type="Gene3D" id="3.40.850.10">
    <property type="entry name" value="Kinesin motor domain"/>
    <property type="match status" value="1"/>
</dbReference>
<feature type="region of interest" description="Disordered" evidence="13">
    <location>
        <begin position="182"/>
        <end position="211"/>
    </location>
</feature>
<evidence type="ECO:0000256" key="7">
    <source>
        <dbReference type="ARBA" id="ARBA00023054"/>
    </source>
</evidence>
<dbReference type="OrthoDB" id="3176171at2759"/>
<dbReference type="Pfam" id="PF00225">
    <property type="entry name" value="Kinesin"/>
    <property type="match status" value="1"/>
</dbReference>
<feature type="compositionally biased region" description="Basic and acidic residues" evidence="13">
    <location>
        <begin position="94"/>
        <end position="103"/>
    </location>
</feature>
<name>A0A437A3Q2_ARTFL</name>
<dbReference type="InterPro" id="IPR027640">
    <property type="entry name" value="Kinesin-like_fam"/>
</dbReference>
<feature type="compositionally biased region" description="Polar residues" evidence="13">
    <location>
        <begin position="57"/>
        <end position="75"/>
    </location>
</feature>
<evidence type="ECO:0000256" key="5">
    <source>
        <dbReference type="ARBA" id="ARBA00022741"/>
    </source>
</evidence>
<dbReference type="InterPro" id="IPR019821">
    <property type="entry name" value="Kinesin_motor_CS"/>
</dbReference>
<feature type="compositionally biased region" description="Low complexity" evidence="13">
    <location>
        <begin position="14"/>
        <end position="32"/>
    </location>
</feature>
<evidence type="ECO:0000256" key="2">
    <source>
        <dbReference type="ARBA" id="ARBA00010899"/>
    </source>
</evidence>
<evidence type="ECO:0000256" key="9">
    <source>
        <dbReference type="ARBA" id="ARBA00023212"/>
    </source>
</evidence>
<keyword evidence="8 10" id="KW-0505">Motor protein</keyword>
<accession>A0A437A3Q2</accession>
<dbReference type="PROSITE" id="PS50067">
    <property type="entry name" value="KINESIN_MOTOR_2"/>
    <property type="match status" value="1"/>
</dbReference>
<dbReference type="CDD" id="cd01366">
    <property type="entry name" value="KISc_C_terminal"/>
    <property type="match status" value="1"/>
</dbReference>
<keyword evidence="9" id="KW-0206">Cytoskeleton</keyword>
<evidence type="ECO:0000256" key="6">
    <source>
        <dbReference type="ARBA" id="ARBA00022840"/>
    </source>
</evidence>
<keyword evidence="3" id="KW-0963">Cytoplasm</keyword>
<dbReference type="PANTHER" id="PTHR47972">
    <property type="entry name" value="KINESIN-LIKE PROTEIN KLP-3"/>
    <property type="match status" value="1"/>
</dbReference>
<dbReference type="STRING" id="97331.A0A437A3Q2"/>
<evidence type="ECO:0000256" key="4">
    <source>
        <dbReference type="ARBA" id="ARBA00022701"/>
    </source>
</evidence>
<dbReference type="GeneID" id="93586380"/>
<proteinExistence type="inferred from homology"/>
<feature type="region of interest" description="Disordered" evidence="13">
    <location>
        <begin position="1"/>
        <end position="143"/>
    </location>
</feature>
<comment type="subcellular location">
    <subcellularLocation>
        <location evidence="1">Cytoplasm</location>
        <location evidence="1">Cytoskeleton</location>
    </subcellularLocation>
</comment>
<gene>
    <name evidence="15" type="ORF">DFL_004069</name>
</gene>
<evidence type="ECO:0000313" key="15">
    <source>
        <dbReference type="EMBL" id="RVD85761.1"/>
    </source>
</evidence>
<dbReference type="Proteomes" id="UP000283090">
    <property type="component" value="Unassembled WGS sequence"/>
</dbReference>
<evidence type="ECO:0000256" key="11">
    <source>
        <dbReference type="RuleBase" id="RU000394"/>
    </source>
</evidence>
<evidence type="ECO:0000256" key="1">
    <source>
        <dbReference type="ARBA" id="ARBA00004245"/>
    </source>
</evidence>
<protein>
    <recommendedName>
        <fullName evidence="11">Kinesin-like protein</fullName>
    </recommendedName>
</protein>
<dbReference type="RefSeq" id="XP_067491305.1">
    <property type="nucleotide sequence ID" value="XM_067633102.1"/>
</dbReference>
<dbReference type="GO" id="GO:0008017">
    <property type="term" value="F:microtubule binding"/>
    <property type="evidence" value="ECO:0007669"/>
    <property type="project" value="InterPro"/>
</dbReference>
<dbReference type="AlphaFoldDB" id="A0A437A3Q2"/>
<evidence type="ECO:0000256" key="3">
    <source>
        <dbReference type="ARBA" id="ARBA00022490"/>
    </source>
</evidence>
<dbReference type="GO" id="GO:0090307">
    <property type="term" value="P:mitotic spindle assembly"/>
    <property type="evidence" value="ECO:0007669"/>
    <property type="project" value="UniProtKB-ARBA"/>
</dbReference>
<keyword evidence="4 11" id="KW-0493">Microtubule</keyword>
<dbReference type="EMBL" id="SAEB01000006">
    <property type="protein sequence ID" value="RVD85761.1"/>
    <property type="molecule type" value="Genomic_DNA"/>
</dbReference>
<comment type="similarity">
    <text evidence="2">Belongs to the TRAFAC class myosin-kinesin ATPase superfamily. Kinesin family. KIN-14 subfamily.</text>
</comment>
<dbReference type="GO" id="GO:0005524">
    <property type="term" value="F:ATP binding"/>
    <property type="evidence" value="ECO:0007669"/>
    <property type="project" value="UniProtKB-UniRule"/>
</dbReference>
<evidence type="ECO:0000313" key="16">
    <source>
        <dbReference type="Proteomes" id="UP000283090"/>
    </source>
</evidence>
<dbReference type="SUPFAM" id="SSF52540">
    <property type="entry name" value="P-loop containing nucleoside triphosphate hydrolases"/>
    <property type="match status" value="1"/>
</dbReference>
<feature type="coiled-coil region" evidence="12">
    <location>
        <begin position="222"/>
        <end position="454"/>
    </location>
</feature>
<dbReference type="GO" id="GO:0005874">
    <property type="term" value="C:microtubule"/>
    <property type="evidence" value="ECO:0007669"/>
    <property type="project" value="UniProtKB-KW"/>
</dbReference>
<dbReference type="FunFam" id="3.40.850.10:FF:000065">
    <property type="entry name" value="Kinesin-like protein"/>
    <property type="match status" value="1"/>
</dbReference>
<organism evidence="15 16">
    <name type="scientific">Arthrobotrys flagrans</name>
    <name type="common">Nematode-trapping fungus</name>
    <name type="synonym">Trichothecium flagrans</name>
    <dbReference type="NCBI Taxonomy" id="97331"/>
    <lineage>
        <taxon>Eukaryota</taxon>
        <taxon>Fungi</taxon>
        <taxon>Dikarya</taxon>
        <taxon>Ascomycota</taxon>
        <taxon>Pezizomycotina</taxon>
        <taxon>Orbiliomycetes</taxon>
        <taxon>Orbiliales</taxon>
        <taxon>Orbiliaceae</taxon>
        <taxon>Arthrobotrys</taxon>
    </lineage>
</organism>
<dbReference type="GO" id="GO:0007018">
    <property type="term" value="P:microtubule-based movement"/>
    <property type="evidence" value="ECO:0007669"/>
    <property type="project" value="InterPro"/>
</dbReference>
<dbReference type="InterPro" id="IPR036961">
    <property type="entry name" value="Kinesin_motor_dom_sf"/>
</dbReference>
<evidence type="ECO:0000256" key="10">
    <source>
        <dbReference type="PROSITE-ProRule" id="PRU00283"/>
    </source>
</evidence>